<dbReference type="InterPro" id="IPR011604">
    <property type="entry name" value="PDDEXK-like_dom_sf"/>
</dbReference>
<feature type="domain" description="YqaJ viral recombinase" evidence="1">
    <location>
        <begin position="325"/>
        <end position="395"/>
    </location>
</feature>
<evidence type="ECO:0000313" key="3">
    <source>
        <dbReference type="RefSeq" id="XP_033155973.1"/>
    </source>
</evidence>
<name>A0A6P8JJL3_DROMA</name>
<dbReference type="InterPro" id="IPR011335">
    <property type="entry name" value="Restrct_endonuc-II-like"/>
</dbReference>
<reference evidence="3" key="1">
    <citation type="submission" date="2025-08" db="UniProtKB">
        <authorList>
            <consortium name="RefSeq"/>
        </authorList>
    </citation>
    <scope>IDENTIFICATION</scope>
    <source>
        <strain evidence="3">Mau12</strain>
        <tissue evidence="3">Whole Body</tissue>
    </source>
</reference>
<proteinExistence type="predicted"/>
<dbReference type="Proteomes" id="UP000515162">
    <property type="component" value="Chromosome 2R"/>
</dbReference>
<dbReference type="PANTHER" id="PTHR39953">
    <property type="entry name" value="RE54151P"/>
    <property type="match status" value="1"/>
</dbReference>
<dbReference type="GeneID" id="117138183"/>
<dbReference type="RefSeq" id="XP_033155973.1">
    <property type="nucleotide sequence ID" value="XM_033300082.1"/>
</dbReference>
<dbReference type="InterPro" id="IPR019080">
    <property type="entry name" value="YqaJ_viral_recombinase"/>
</dbReference>
<evidence type="ECO:0000259" key="1">
    <source>
        <dbReference type="Pfam" id="PF09588"/>
    </source>
</evidence>
<dbReference type="PANTHER" id="PTHR39953:SF1">
    <property type="entry name" value="RE54151P"/>
    <property type="match status" value="1"/>
</dbReference>
<dbReference type="GO" id="GO:0006281">
    <property type="term" value="P:DNA repair"/>
    <property type="evidence" value="ECO:0007669"/>
    <property type="project" value="UniProtKB-ARBA"/>
</dbReference>
<organism evidence="2 3">
    <name type="scientific">Drosophila mauritiana</name>
    <name type="common">Fruit fly</name>
    <dbReference type="NCBI Taxonomy" id="7226"/>
    <lineage>
        <taxon>Eukaryota</taxon>
        <taxon>Metazoa</taxon>
        <taxon>Ecdysozoa</taxon>
        <taxon>Arthropoda</taxon>
        <taxon>Hexapoda</taxon>
        <taxon>Insecta</taxon>
        <taxon>Pterygota</taxon>
        <taxon>Neoptera</taxon>
        <taxon>Endopterygota</taxon>
        <taxon>Diptera</taxon>
        <taxon>Brachycera</taxon>
        <taxon>Muscomorpha</taxon>
        <taxon>Ephydroidea</taxon>
        <taxon>Drosophilidae</taxon>
        <taxon>Drosophila</taxon>
        <taxon>Sophophora</taxon>
    </lineage>
</organism>
<dbReference type="SUPFAM" id="SSF52980">
    <property type="entry name" value="Restriction endonuclease-like"/>
    <property type="match status" value="1"/>
</dbReference>
<gene>
    <name evidence="3" type="primary">LOC117138183</name>
</gene>
<dbReference type="AlphaFoldDB" id="A0A6P8JJL3"/>
<evidence type="ECO:0000313" key="2">
    <source>
        <dbReference type="Proteomes" id="UP000515162"/>
    </source>
</evidence>
<feature type="domain" description="YqaJ viral recombinase" evidence="1">
    <location>
        <begin position="56"/>
        <end position="246"/>
    </location>
</feature>
<keyword evidence="2" id="KW-1185">Reference proteome</keyword>
<protein>
    <submittedName>
        <fullName evidence="3">Uncharacterized protein LOC117138183</fullName>
    </submittedName>
</protein>
<accession>A0A6P8JJL3</accession>
<dbReference type="Pfam" id="PF09588">
    <property type="entry name" value="YqaJ"/>
    <property type="match status" value="2"/>
</dbReference>
<dbReference type="Gene3D" id="3.90.320.10">
    <property type="match status" value="1"/>
</dbReference>
<sequence length="455" mass="52034">MRGMIIVPMDLEPGFRKADIHNIPALNSGMVYNFCLSGASEKSKQIQTDRNDLLTDYVQVRRHGDVCELKALVFSATDFANTVTHANVALKVVESAQMIMDGQCSLCTAACTCAHIVAFTFWLLNKSTDRNPSAVVEFWGHELENLVQPEPTTATRICDIIPKDEVRMESELNSTELSASEGEAFLVTILNELADCGRDSALYRQCVETTDEFEPMFVHHVLLRANEYNVVDPPSYVQHMEAQAHTGIIETLYEATRNKYKSRLWVEVQYMRIRCSMMHMIISRKTSEDDDQIFNMMFCKGRDKNNEDRVQQKEHKRFILKQTEKLENKNYLECGLILHESFPFLCAAPDGITDDHIVEIKSPKTDEDFEKYLEARESIAPKYMAQIQIQMFAANVKKALYCVLSPTFESNGALHYVWVQADPEFVSSLLSMAEDFWRDVVFPRLLNIYPQCPGQ</sequence>